<evidence type="ECO:0000259" key="3">
    <source>
        <dbReference type="Pfam" id="PF01541"/>
    </source>
</evidence>
<dbReference type="SUPFAM" id="SSF82771">
    <property type="entry name" value="GIY-YIG endonuclease"/>
    <property type="match status" value="1"/>
</dbReference>
<dbReference type="RefSeq" id="YP_008857929.1">
    <property type="nucleotide sequence ID" value="NC_022972.2"/>
</dbReference>
<reference evidence="4 5" key="1">
    <citation type="journal article" date="2014" name="PLoS ONE">
        <title>Isolation and Characterization of vB_ArS-ArV2 - First Arthrobacter sp. Infecting Bacteriophage with Completely Sequenced Genome.</title>
        <authorList>
            <person name="Simoliunas E."/>
            <person name="Kaliniene L."/>
            <person name="Stasilo M."/>
            <person name="Truncaite L."/>
            <person name="Zajanckauskaite A."/>
            <person name="Staniulis J."/>
            <person name="Nainys J."/>
            <person name="Kaupinis A."/>
            <person name="Valius M."/>
            <person name="Meskys R."/>
        </authorList>
    </citation>
    <scope>NUCLEOTIDE SEQUENCE [LARGE SCALE GENOMIC DNA]</scope>
</reference>
<keyword evidence="2" id="KW-0460">Magnesium</keyword>
<dbReference type="Pfam" id="PF01541">
    <property type="entry name" value="GIY-YIG"/>
    <property type="match status" value="1"/>
</dbReference>
<sequence>MSRGWQRSLPHDVYEIMNAAGQVLYVGLSMNTERRLLQHRSKPWFAKAVDVRIATYPDLDTAKRAEGLRISEVNPPHNAQREIWAAARGIAQPPNALSRRQEVITHGR</sequence>
<evidence type="ECO:0000313" key="5">
    <source>
        <dbReference type="Proteomes" id="UP000018644"/>
    </source>
</evidence>
<evidence type="ECO:0000313" key="4">
    <source>
        <dbReference type="EMBL" id="AHB31668.1"/>
    </source>
</evidence>
<protein>
    <recommendedName>
        <fullName evidence="3">GIY-YIG domain-containing protein</fullName>
    </recommendedName>
</protein>
<name>V5R925_9CAUD</name>
<evidence type="ECO:0000256" key="1">
    <source>
        <dbReference type="ARBA" id="ARBA00001946"/>
    </source>
</evidence>
<keyword evidence="5" id="KW-1185">Reference proteome</keyword>
<proteinExistence type="predicted"/>
<dbReference type="InterPro" id="IPR035901">
    <property type="entry name" value="GIY-YIG_endonuc_sf"/>
</dbReference>
<gene>
    <name evidence="4" type="ORF">ArV2_gp58</name>
</gene>
<dbReference type="GeneID" id="17776922"/>
<feature type="domain" description="GIY-YIG" evidence="3">
    <location>
        <begin position="13"/>
        <end position="43"/>
    </location>
</feature>
<organism evidence="4 5">
    <name type="scientific">Arthrobacter phage vB_ArS-ArV2</name>
    <dbReference type="NCBI Taxonomy" id="1414742"/>
    <lineage>
        <taxon>Viruses</taxon>
        <taxon>Duplodnaviria</taxon>
        <taxon>Heunggongvirae</taxon>
        <taxon>Uroviricota</taxon>
        <taxon>Caudoviricetes</taxon>
        <taxon>Arvduovirus</taxon>
        <taxon>Arvduovirus ArV2</taxon>
    </lineage>
</organism>
<dbReference type="EMBL" id="KF692088">
    <property type="protein sequence ID" value="AHB31668.1"/>
    <property type="molecule type" value="Genomic_DNA"/>
</dbReference>
<comment type="cofactor">
    <cofactor evidence="1">
        <name>Mg(2+)</name>
        <dbReference type="ChEBI" id="CHEBI:18420"/>
    </cofactor>
</comment>
<dbReference type="KEGG" id="vg:17776922"/>
<dbReference type="InterPro" id="IPR000305">
    <property type="entry name" value="GIY-YIG_endonuc"/>
</dbReference>
<accession>V5R925</accession>
<dbReference type="Proteomes" id="UP000018644">
    <property type="component" value="Segment"/>
</dbReference>
<evidence type="ECO:0000256" key="2">
    <source>
        <dbReference type="ARBA" id="ARBA00022842"/>
    </source>
</evidence>